<name>A0A067PBS8_9AGAM</name>
<keyword evidence="6" id="KW-0520">NAD</keyword>
<keyword evidence="10" id="KW-1185">Reference proteome</keyword>
<evidence type="ECO:0000313" key="9">
    <source>
        <dbReference type="EMBL" id="KDQ52239.1"/>
    </source>
</evidence>
<keyword evidence="3" id="KW-0479">Metal-binding</keyword>
<proteinExistence type="inferred from homology"/>
<keyword evidence="5" id="KW-0560">Oxidoreductase</keyword>
<feature type="domain" description="Alcohol dehydrogenase-like C-terminal" evidence="7">
    <location>
        <begin position="180"/>
        <end position="300"/>
    </location>
</feature>
<dbReference type="InParanoid" id="A0A067PBS8"/>
<dbReference type="GO" id="GO:0005737">
    <property type="term" value="C:cytoplasm"/>
    <property type="evidence" value="ECO:0007669"/>
    <property type="project" value="TreeGrafter"/>
</dbReference>
<comment type="similarity">
    <text evidence="2">Belongs to the zinc-containing alcohol dehydrogenase family.</text>
</comment>
<evidence type="ECO:0000256" key="6">
    <source>
        <dbReference type="ARBA" id="ARBA00023027"/>
    </source>
</evidence>
<dbReference type="Gene3D" id="3.90.180.10">
    <property type="entry name" value="Medium-chain alcohol dehydrogenases, catalytic domain"/>
    <property type="match status" value="1"/>
</dbReference>
<evidence type="ECO:0000256" key="5">
    <source>
        <dbReference type="ARBA" id="ARBA00023002"/>
    </source>
</evidence>
<dbReference type="InterPro" id="IPR013149">
    <property type="entry name" value="ADH-like_C"/>
</dbReference>
<gene>
    <name evidence="9" type="ORF">JAAARDRAFT_40354</name>
</gene>
<sequence>MSAIPKCYKAAAVTQKGGSLELISVDWKEPQAGQIVVKVLACSVCHSDVFVQAQVLPTGLPRVPGHEIVGEVAAVHSSEKFWKVGQRVGSGWHGGHCFTCGNCRSGDFLKCHQGGVNGIFLDGGYAEYMTIRSEAVVSIPDTVDPALAAPLLCSGVTAFNALRKMQIPPGALVAVQGIGGMGHLAIQYCKAMGYRTVALSSSGSKEAIARELGAHEYLDGSKVNQAEELQKMGGAKAIIATAPNIDVVEPLVAGLGLDGQLVILTLMDKISIPIFPLIDYRLQIRGFCPGGPKDSEDCIAFSHVTGVKPLIQRFTLDNVNEAFTSMLRGDVRFKAVIIP</sequence>
<evidence type="ECO:0000256" key="3">
    <source>
        <dbReference type="ARBA" id="ARBA00022723"/>
    </source>
</evidence>
<evidence type="ECO:0000313" key="10">
    <source>
        <dbReference type="Proteomes" id="UP000027265"/>
    </source>
</evidence>
<evidence type="ECO:0000256" key="2">
    <source>
        <dbReference type="ARBA" id="ARBA00008072"/>
    </source>
</evidence>
<evidence type="ECO:0000256" key="4">
    <source>
        <dbReference type="ARBA" id="ARBA00022833"/>
    </source>
</evidence>
<dbReference type="PANTHER" id="PTHR42940">
    <property type="entry name" value="ALCOHOL DEHYDROGENASE 1-RELATED"/>
    <property type="match status" value="1"/>
</dbReference>
<dbReference type="Pfam" id="PF00107">
    <property type="entry name" value="ADH_zinc_N"/>
    <property type="match status" value="1"/>
</dbReference>
<dbReference type="SUPFAM" id="SSF50129">
    <property type="entry name" value="GroES-like"/>
    <property type="match status" value="1"/>
</dbReference>
<dbReference type="InterPro" id="IPR011032">
    <property type="entry name" value="GroES-like_sf"/>
</dbReference>
<keyword evidence="4" id="KW-0862">Zinc</keyword>
<dbReference type="GO" id="GO:0004022">
    <property type="term" value="F:alcohol dehydrogenase (NAD+) activity"/>
    <property type="evidence" value="ECO:0007669"/>
    <property type="project" value="TreeGrafter"/>
</dbReference>
<organism evidence="9 10">
    <name type="scientific">Jaapia argillacea MUCL 33604</name>
    <dbReference type="NCBI Taxonomy" id="933084"/>
    <lineage>
        <taxon>Eukaryota</taxon>
        <taxon>Fungi</taxon>
        <taxon>Dikarya</taxon>
        <taxon>Basidiomycota</taxon>
        <taxon>Agaricomycotina</taxon>
        <taxon>Agaricomycetes</taxon>
        <taxon>Agaricomycetidae</taxon>
        <taxon>Jaapiales</taxon>
        <taxon>Jaapiaceae</taxon>
        <taxon>Jaapia</taxon>
    </lineage>
</organism>
<evidence type="ECO:0000256" key="1">
    <source>
        <dbReference type="ARBA" id="ARBA00001947"/>
    </source>
</evidence>
<evidence type="ECO:0000259" key="8">
    <source>
        <dbReference type="Pfam" id="PF08240"/>
    </source>
</evidence>
<dbReference type="InterPro" id="IPR013154">
    <property type="entry name" value="ADH-like_N"/>
</dbReference>
<dbReference type="HOGENOM" id="CLU_026673_20_1_1"/>
<dbReference type="OrthoDB" id="1560166at2759"/>
<dbReference type="Pfam" id="PF08240">
    <property type="entry name" value="ADH_N"/>
    <property type="match status" value="1"/>
</dbReference>
<accession>A0A067PBS8</accession>
<evidence type="ECO:0008006" key="11">
    <source>
        <dbReference type="Google" id="ProtNLM"/>
    </source>
</evidence>
<dbReference type="SUPFAM" id="SSF51735">
    <property type="entry name" value="NAD(P)-binding Rossmann-fold domains"/>
    <property type="match status" value="1"/>
</dbReference>
<dbReference type="STRING" id="933084.A0A067PBS8"/>
<protein>
    <recommendedName>
        <fullName evidence="11">Enoyl reductase (ER) domain-containing protein</fullName>
    </recommendedName>
</protein>
<reference evidence="10" key="1">
    <citation type="journal article" date="2014" name="Proc. Natl. Acad. Sci. U.S.A.">
        <title>Extensive sampling of basidiomycete genomes demonstrates inadequacy of the white-rot/brown-rot paradigm for wood decay fungi.</title>
        <authorList>
            <person name="Riley R."/>
            <person name="Salamov A.A."/>
            <person name="Brown D.W."/>
            <person name="Nagy L.G."/>
            <person name="Floudas D."/>
            <person name="Held B.W."/>
            <person name="Levasseur A."/>
            <person name="Lombard V."/>
            <person name="Morin E."/>
            <person name="Otillar R."/>
            <person name="Lindquist E.A."/>
            <person name="Sun H."/>
            <person name="LaButti K.M."/>
            <person name="Schmutz J."/>
            <person name="Jabbour D."/>
            <person name="Luo H."/>
            <person name="Baker S.E."/>
            <person name="Pisabarro A.G."/>
            <person name="Walton J.D."/>
            <person name="Blanchette R.A."/>
            <person name="Henrissat B."/>
            <person name="Martin F."/>
            <person name="Cullen D."/>
            <person name="Hibbett D.S."/>
            <person name="Grigoriev I.V."/>
        </authorList>
    </citation>
    <scope>NUCLEOTIDE SEQUENCE [LARGE SCALE GENOMIC DNA]</scope>
    <source>
        <strain evidence="10">MUCL 33604</strain>
    </source>
</reference>
<dbReference type="InterPro" id="IPR036291">
    <property type="entry name" value="NAD(P)-bd_dom_sf"/>
</dbReference>
<dbReference type="Gene3D" id="3.40.50.720">
    <property type="entry name" value="NAD(P)-binding Rossmann-like Domain"/>
    <property type="match status" value="1"/>
</dbReference>
<dbReference type="EMBL" id="KL197741">
    <property type="protein sequence ID" value="KDQ52239.1"/>
    <property type="molecule type" value="Genomic_DNA"/>
</dbReference>
<dbReference type="Proteomes" id="UP000027265">
    <property type="component" value="Unassembled WGS sequence"/>
</dbReference>
<evidence type="ECO:0000259" key="7">
    <source>
        <dbReference type="Pfam" id="PF00107"/>
    </source>
</evidence>
<dbReference type="AlphaFoldDB" id="A0A067PBS8"/>
<dbReference type="FunFam" id="3.40.50.720:FF:000039">
    <property type="entry name" value="Alcohol dehydrogenase AdhP"/>
    <property type="match status" value="1"/>
</dbReference>
<dbReference type="GO" id="GO:0046872">
    <property type="term" value="F:metal ion binding"/>
    <property type="evidence" value="ECO:0007669"/>
    <property type="project" value="UniProtKB-KW"/>
</dbReference>
<dbReference type="PANTHER" id="PTHR42940:SF7">
    <property type="entry name" value="ALCOHOL DEHYDROGENASE-LIKE N-TERMINAL DOMAIN-CONTAINING PROTEIN"/>
    <property type="match status" value="1"/>
</dbReference>
<comment type="cofactor">
    <cofactor evidence="1">
        <name>Zn(2+)</name>
        <dbReference type="ChEBI" id="CHEBI:29105"/>
    </cofactor>
</comment>
<feature type="domain" description="Alcohol dehydrogenase-like N-terminal" evidence="8">
    <location>
        <begin position="32"/>
        <end position="141"/>
    </location>
</feature>